<sequence length="139" mass="15687">MWKQSTALKHLFMGKRYLPQVFRRPRVPVSSAAGTENRESGIFSYWTKKSMTAKTPEQLIYSNASVNSAFVRDLEDAMSETTLSLDSFDCGSQARSIFTQMSLFFDTENTVTYSFEESDCNDEVQSVGCAGLGHFFFIP</sequence>
<dbReference type="AlphaFoldDB" id="A0ABD3NQ05"/>
<dbReference type="Proteomes" id="UP001530315">
    <property type="component" value="Unassembled WGS sequence"/>
</dbReference>
<accession>A0ABD3NQ05</accession>
<gene>
    <name evidence="1" type="ORF">ACHAW5_005721</name>
</gene>
<reference evidence="1 2" key="1">
    <citation type="submission" date="2024-10" db="EMBL/GenBank/DDBJ databases">
        <title>Updated reference genomes for cyclostephanoid diatoms.</title>
        <authorList>
            <person name="Roberts W.R."/>
            <person name="Alverson A.J."/>
        </authorList>
    </citation>
    <scope>NUCLEOTIDE SEQUENCE [LARGE SCALE GENOMIC DNA]</scope>
    <source>
        <strain evidence="1 2">AJA276-08</strain>
    </source>
</reference>
<protein>
    <submittedName>
        <fullName evidence="1">Uncharacterized protein</fullName>
    </submittedName>
</protein>
<comment type="caution">
    <text evidence="1">The sequence shown here is derived from an EMBL/GenBank/DDBJ whole genome shotgun (WGS) entry which is preliminary data.</text>
</comment>
<name>A0ABD3NQ05_9STRA</name>
<evidence type="ECO:0000313" key="2">
    <source>
        <dbReference type="Proteomes" id="UP001530315"/>
    </source>
</evidence>
<keyword evidence="2" id="KW-1185">Reference proteome</keyword>
<dbReference type="EMBL" id="JALLAZ020001247">
    <property type="protein sequence ID" value="KAL3778018.1"/>
    <property type="molecule type" value="Genomic_DNA"/>
</dbReference>
<organism evidence="1 2">
    <name type="scientific">Stephanodiscus triporus</name>
    <dbReference type="NCBI Taxonomy" id="2934178"/>
    <lineage>
        <taxon>Eukaryota</taxon>
        <taxon>Sar</taxon>
        <taxon>Stramenopiles</taxon>
        <taxon>Ochrophyta</taxon>
        <taxon>Bacillariophyta</taxon>
        <taxon>Coscinodiscophyceae</taxon>
        <taxon>Thalassiosirophycidae</taxon>
        <taxon>Stephanodiscales</taxon>
        <taxon>Stephanodiscaceae</taxon>
        <taxon>Stephanodiscus</taxon>
    </lineage>
</organism>
<evidence type="ECO:0000313" key="1">
    <source>
        <dbReference type="EMBL" id="KAL3778018.1"/>
    </source>
</evidence>
<proteinExistence type="predicted"/>